<dbReference type="PANTHER" id="PTHR46819:SF1">
    <property type="entry name" value="EF-HAND CALCIUM-BINDING DOMAIN-CONTAINING PROTEIN 7"/>
    <property type="match status" value="1"/>
</dbReference>
<proteinExistence type="predicted"/>
<accession>A0A7S2DM18</accession>
<organism evidence="8">
    <name type="scientific">Octactis speculum</name>
    <dbReference type="NCBI Taxonomy" id="3111310"/>
    <lineage>
        <taxon>Eukaryota</taxon>
        <taxon>Sar</taxon>
        <taxon>Stramenopiles</taxon>
        <taxon>Ochrophyta</taxon>
        <taxon>Dictyochophyceae</taxon>
        <taxon>Dictyochales</taxon>
        <taxon>Dictyochaceae</taxon>
        <taxon>Octactis</taxon>
    </lineage>
</organism>
<dbReference type="GO" id="GO:0005509">
    <property type="term" value="F:calcium ion binding"/>
    <property type="evidence" value="ECO:0007669"/>
    <property type="project" value="InterPro"/>
</dbReference>
<dbReference type="SUPFAM" id="SSF47473">
    <property type="entry name" value="EF-hand"/>
    <property type="match status" value="1"/>
</dbReference>
<sequence>MGKKSRRPKKKASKKVTDDRISLMCGTGMSPELVETLDSIFQRFDLDGDGVLSLEELQSFARECNDGEVFEEEEIDQLREFFETDETGQLTREGFHQMYHTQTMARPLDTWKDLHALGFDDQLQNTRPPTEQPSLSTITADEKGVPERSNPIETKAAAVDGVEAGILGLHVEPNTRAKNEKITAEEGRAATETIIPPPSISQAKAKGKEEDIDLRADVAAFLKDFNYDTDSDMSEPDGLDDIED</sequence>
<gene>
    <name evidence="8" type="ORF">DSPE1174_LOCUS23519</name>
</gene>
<dbReference type="CDD" id="cd00051">
    <property type="entry name" value="EFh"/>
    <property type="match status" value="1"/>
</dbReference>
<comment type="subcellular location">
    <subcellularLocation>
        <location evidence="1">Membrane</location>
    </subcellularLocation>
</comment>
<dbReference type="InterPro" id="IPR002048">
    <property type="entry name" value="EF_hand_dom"/>
</dbReference>
<protein>
    <recommendedName>
        <fullName evidence="7">EF-hand domain-containing protein</fullName>
    </recommendedName>
</protein>
<evidence type="ECO:0000256" key="4">
    <source>
        <dbReference type="ARBA" id="ARBA00022837"/>
    </source>
</evidence>
<evidence type="ECO:0000256" key="6">
    <source>
        <dbReference type="SAM" id="MobiDB-lite"/>
    </source>
</evidence>
<keyword evidence="5" id="KW-0472">Membrane</keyword>
<dbReference type="AlphaFoldDB" id="A0A7S2DM18"/>
<evidence type="ECO:0000256" key="2">
    <source>
        <dbReference type="ARBA" id="ARBA00022723"/>
    </source>
</evidence>
<keyword evidence="4" id="KW-0106">Calcium</keyword>
<name>A0A7S2DM18_9STRA</name>
<dbReference type="GO" id="GO:1903569">
    <property type="term" value="P:positive regulation of protein localization to ciliary membrane"/>
    <property type="evidence" value="ECO:0007669"/>
    <property type="project" value="TreeGrafter"/>
</dbReference>
<dbReference type="Pfam" id="PF13499">
    <property type="entry name" value="EF-hand_7"/>
    <property type="match status" value="1"/>
</dbReference>
<evidence type="ECO:0000256" key="3">
    <source>
        <dbReference type="ARBA" id="ARBA00022737"/>
    </source>
</evidence>
<dbReference type="Gene3D" id="1.10.238.10">
    <property type="entry name" value="EF-hand"/>
    <property type="match status" value="1"/>
</dbReference>
<evidence type="ECO:0000256" key="1">
    <source>
        <dbReference type="ARBA" id="ARBA00004370"/>
    </source>
</evidence>
<dbReference type="InterPro" id="IPR018247">
    <property type="entry name" value="EF_Hand_1_Ca_BS"/>
</dbReference>
<feature type="compositionally biased region" description="Basic and acidic residues" evidence="6">
    <location>
        <begin position="177"/>
        <end position="189"/>
    </location>
</feature>
<dbReference type="PROSITE" id="PS50222">
    <property type="entry name" value="EF_HAND_2"/>
    <property type="match status" value="1"/>
</dbReference>
<evidence type="ECO:0000259" key="7">
    <source>
        <dbReference type="PROSITE" id="PS50222"/>
    </source>
</evidence>
<dbReference type="InterPro" id="IPR052266">
    <property type="entry name" value="Miro-EF-hand_domain"/>
</dbReference>
<dbReference type="PANTHER" id="PTHR46819">
    <property type="entry name" value="EF-HAND CALCIUM-BINDING DOMAIN-CONTAINING PROTEIN 7"/>
    <property type="match status" value="1"/>
</dbReference>
<evidence type="ECO:0000256" key="5">
    <source>
        <dbReference type="ARBA" id="ARBA00023136"/>
    </source>
</evidence>
<dbReference type="PROSITE" id="PS00018">
    <property type="entry name" value="EF_HAND_1"/>
    <property type="match status" value="1"/>
</dbReference>
<evidence type="ECO:0000313" key="8">
    <source>
        <dbReference type="EMBL" id="CAD9458008.1"/>
    </source>
</evidence>
<keyword evidence="3" id="KW-0677">Repeat</keyword>
<dbReference type="EMBL" id="HBGS01045483">
    <property type="protein sequence ID" value="CAD9458008.1"/>
    <property type="molecule type" value="Transcribed_RNA"/>
</dbReference>
<keyword evidence="2" id="KW-0479">Metal-binding</keyword>
<dbReference type="GO" id="GO:0060170">
    <property type="term" value="C:ciliary membrane"/>
    <property type="evidence" value="ECO:0007669"/>
    <property type="project" value="TreeGrafter"/>
</dbReference>
<dbReference type="GO" id="GO:0098797">
    <property type="term" value="C:plasma membrane protein complex"/>
    <property type="evidence" value="ECO:0007669"/>
    <property type="project" value="TreeGrafter"/>
</dbReference>
<dbReference type="SMART" id="SM00054">
    <property type="entry name" value="EFh"/>
    <property type="match status" value="1"/>
</dbReference>
<reference evidence="8" key="1">
    <citation type="submission" date="2021-01" db="EMBL/GenBank/DDBJ databases">
        <authorList>
            <person name="Corre E."/>
            <person name="Pelletier E."/>
            <person name="Niang G."/>
            <person name="Scheremetjew M."/>
            <person name="Finn R."/>
            <person name="Kale V."/>
            <person name="Holt S."/>
            <person name="Cochrane G."/>
            <person name="Meng A."/>
            <person name="Brown T."/>
            <person name="Cohen L."/>
        </authorList>
    </citation>
    <scope>NUCLEOTIDE SEQUENCE</scope>
    <source>
        <strain evidence="8">CCMP1381</strain>
    </source>
</reference>
<feature type="domain" description="EF-hand" evidence="7">
    <location>
        <begin position="32"/>
        <end position="67"/>
    </location>
</feature>
<feature type="region of interest" description="Disordered" evidence="6">
    <location>
        <begin position="177"/>
        <end position="208"/>
    </location>
</feature>
<dbReference type="InterPro" id="IPR011992">
    <property type="entry name" value="EF-hand-dom_pair"/>
</dbReference>